<keyword evidence="1" id="KW-0677">Repeat</keyword>
<proteinExistence type="predicted"/>
<dbReference type="PANTHER" id="PTHR47926:SF347">
    <property type="entry name" value="PENTATRICOPEPTIDE REPEAT-CONTAINING PROTEIN"/>
    <property type="match status" value="1"/>
</dbReference>
<dbReference type="FunFam" id="1.25.40.10:FF:001822">
    <property type="entry name" value="Pentatricopeptide repeat-containing family protein"/>
    <property type="match status" value="1"/>
</dbReference>
<dbReference type="PROSITE" id="PS51375">
    <property type="entry name" value="PPR"/>
    <property type="match status" value="1"/>
</dbReference>
<dbReference type="AlphaFoldDB" id="A0AAD2AAB7"/>
<dbReference type="GO" id="GO:0009451">
    <property type="term" value="P:RNA modification"/>
    <property type="evidence" value="ECO:0007669"/>
    <property type="project" value="InterPro"/>
</dbReference>
<dbReference type="PANTHER" id="PTHR47926">
    <property type="entry name" value="PENTATRICOPEPTIDE REPEAT-CONTAINING PROTEIN"/>
    <property type="match status" value="1"/>
</dbReference>
<dbReference type="Pfam" id="PF01535">
    <property type="entry name" value="PPR"/>
    <property type="match status" value="1"/>
</dbReference>
<dbReference type="Gene3D" id="1.25.40.10">
    <property type="entry name" value="Tetratricopeptide repeat domain"/>
    <property type="match status" value="2"/>
</dbReference>
<dbReference type="GO" id="GO:0003723">
    <property type="term" value="F:RNA binding"/>
    <property type="evidence" value="ECO:0007669"/>
    <property type="project" value="InterPro"/>
</dbReference>
<gene>
    <name evidence="3" type="ORF">FPE_LOCUS31796</name>
</gene>
<evidence type="ECO:0008006" key="5">
    <source>
        <dbReference type="Google" id="ProtNLM"/>
    </source>
</evidence>
<evidence type="ECO:0000313" key="3">
    <source>
        <dbReference type="EMBL" id="CAI9784366.1"/>
    </source>
</evidence>
<evidence type="ECO:0000256" key="1">
    <source>
        <dbReference type="ARBA" id="ARBA00022737"/>
    </source>
</evidence>
<name>A0AAD2AAB7_9LAMI</name>
<dbReference type="Proteomes" id="UP000834106">
    <property type="component" value="Chromosome 20"/>
</dbReference>
<evidence type="ECO:0000256" key="2">
    <source>
        <dbReference type="PROSITE-ProRule" id="PRU00708"/>
    </source>
</evidence>
<accession>A0AAD2AAB7</accession>
<organism evidence="3 4">
    <name type="scientific">Fraxinus pennsylvanica</name>
    <dbReference type="NCBI Taxonomy" id="56036"/>
    <lineage>
        <taxon>Eukaryota</taxon>
        <taxon>Viridiplantae</taxon>
        <taxon>Streptophyta</taxon>
        <taxon>Embryophyta</taxon>
        <taxon>Tracheophyta</taxon>
        <taxon>Spermatophyta</taxon>
        <taxon>Magnoliopsida</taxon>
        <taxon>eudicotyledons</taxon>
        <taxon>Gunneridae</taxon>
        <taxon>Pentapetalae</taxon>
        <taxon>asterids</taxon>
        <taxon>lamiids</taxon>
        <taxon>Lamiales</taxon>
        <taxon>Oleaceae</taxon>
        <taxon>Oleeae</taxon>
        <taxon>Fraxinus</taxon>
    </lineage>
</organism>
<dbReference type="NCBIfam" id="TIGR00756">
    <property type="entry name" value="PPR"/>
    <property type="match status" value="1"/>
</dbReference>
<dbReference type="InterPro" id="IPR002885">
    <property type="entry name" value="PPR_rpt"/>
</dbReference>
<keyword evidence="4" id="KW-1185">Reference proteome</keyword>
<protein>
    <recommendedName>
        <fullName evidence="5">Pentatricopeptide repeat-containing protein</fullName>
    </recommendedName>
</protein>
<dbReference type="EMBL" id="OU503055">
    <property type="protein sequence ID" value="CAI9784366.1"/>
    <property type="molecule type" value="Genomic_DNA"/>
</dbReference>
<dbReference type="Pfam" id="PF13041">
    <property type="entry name" value="PPR_2"/>
    <property type="match status" value="1"/>
</dbReference>
<feature type="repeat" description="PPR" evidence="2">
    <location>
        <begin position="78"/>
        <end position="112"/>
    </location>
</feature>
<evidence type="ECO:0000313" key="4">
    <source>
        <dbReference type="Proteomes" id="UP000834106"/>
    </source>
</evidence>
<reference evidence="3" key="1">
    <citation type="submission" date="2023-05" db="EMBL/GenBank/DDBJ databases">
        <authorList>
            <person name="Huff M."/>
        </authorList>
    </citation>
    <scope>NUCLEOTIDE SEQUENCE</scope>
</reference>
<dbReference type="InterPro" id="IPR011990">
    <property type="entry name" value="TPR-like_helical_dom_sf"/>
</dbReference>
<dbReference type="InterPro" id="IPR046960">
    <property type="entry name" value="PPR_At4g14850-like_plant"/>
</dbReference>
<sequence>MRLVFNINNYVQLLEACISSKSLKQGKTIHQHLIKLSNDFSTQSLLLDKLTRLYISCNKPQVAERVFNSIPISERRNKNILWNQMIRAYAWDGPFEKAIDLYYEMVDSGVVPTKFTYPFVLKACSALQDVENGVKIYGHVKRLNLGCDVYVWFSIHGLCLDAIRLVLEMQQMGVNPNSSTVVAILPAIGEAGRWREGKAIHGFCLRKGFDGEEVVGTGLLDMYGKCGWLVYARRIFGALRFKNEITWTSMIGAFVICDAIREGLDLFRKMRVQVDVSPSHVMLATVIRGCAKLSDLNLGRQMYCYTVKLGYFSNLMLWRVLVTNNEVELATICPGISASGSQTKEYTALVLIFVWDNTTSWIE</sequence>